<dbReference type="KEGG" id="fsm:CCS41_03510"/>
<proteinExistence type="predicted"/>
<protein>
    <submittedName>
        <fullName evidence="1">Uncharacterized protein</fullName>
    </submittedName>
</protein>
<dbReference type="Proteomes" id="UP000261875">
    <property type="component" value="Chromosome"/>
</dbReference>
<dbReference type="EMBL" id="CP021659">
    <property type="protein sequence ID" value="AWK13755.1"/>
    <property type="molecule type" value="Genomic_DNA"/>
</dbReference>
<organism evidence="1 2">
    <name type="scientific">Candidatus Fukatsuia symbiotica</name>
    <dbReference type="NCBI Taxonomy" id="1878942"/>
    <lineage>
        <taxon>Bacteria</taxon>
        <taxon>Pseudomonadati</taxon>
        <taxon>Pseudomonadota</taxon>
        <taxon>Gammaproteobacteria</taxon>
        <taxon>Enterobacterales</taxon>
        <taxon>Yersiniaceae</taxon>
        <taxon>Candidatus Fukatsuia</taxon>
    </lineage>
</organism>
<name>A0A2U8I6F8_9GAMM</name>
<evidence type="ECO:0000313" key="2">
    <source>
        <dbReference type="Proteomes" id="UP000261875"/>
    </source>
</evidence>
<sequence length="68" mass="7334">MINGGVNMLFGTMGTRAPIDESKVLDPQIFDAYEIQPGLSAGSSPPDILQRMFQEHLPIVCLAVSIVC</sequence>
<keyword evidence="2" id="KW-1185">Reference proteome</keyword>
<gene>
    <name evidence="1" type="ORF">CCS41_03510</name>
</gene>
<dbReference type="AlphaFoldDB" id="A0A2U8I6F8"/>
<reference evidence="1 2" key="1">
    <citation type="submission" date="2017-05" db="EMBL/GenBank/DDBJ databases">
        <title>Genome sequence of Candidatus Fukatsuia symbiotica and Candidatus Hamiltonella defensa from Acyrthosiphon pisum strain 5D.</title>
        <authorList>
            <person name="Patel V.A."/>
            <person name="Chevignon G."/>
            <person name="Russell J.A."/>
            <person name="Oliver K.M."/>
        </authorList>
    </citation>
    <scope>NUCLEOTIDE SEQUENCE [LARGE SCALE GENOMIC DNA]</scope>
    <source>
        <strain evidence="1 2">5D</strain>
    </source>
</reference>
<accession>A0A2U8I6F8</accession>
<evidence type="ECO:0000313" key="1">
    <source>
        <dbReference type="EMBL" id="AWK13755.1"/>
    </source>
</evidence>